<gene>
    <name evidence="7" type="ORF">GH807_13860</name>
</gene>
<dbReference type="PROSITE" id="PS00801">
    <property type="entry name" value="TRANSKETOLASE_1"/>
    <property type="match status" value="1"/>
</dbReference>
<evidence type="ECO:0000313" key="7">
    <source>
        <dbReference type="EMBL" id="MBC3798125.1"/>
    </source>
</evidence>
<reference evidence="7 8" key="1">
    <citation type="journal article" date="2020" name="mSystems">
        <title>Defining Genomic and Predicted Metabolic Features of the Acetobacterium Genus.</title>
        <authorList>
            <person name="Ross D.E."/>
            <person name="Marshall C.W."/>
            <person name="Gulliver D."/>
            <person name="May H.D."/>
            <person name="Norman R.S."/>
        </authorList>
    </citation>
    <scope>NUCLEOTIDE SEQUENCE [LARGE SCALE GENOMIC DNA]</scope>
    <source>
        <strain evidence="7 8">DSM 9173</strain>
    </source>
</reference>
<evidence type="ECO:0000256" key="5">
    <source>
        <dbReference type="ARBA" id="ARBA00023052"/>
    </source>
</evidence>
<dbReference type="Pfam" id="PF00456">
    <property type="entry name" value="Transketolase_N"/>
    <property type="match status" value="1"/>
</dbReference>
<dbReference type="InterPro" id="IPR049557">
    <property type="entry name" value="Transketolase_CS"/>
</dbReference>
<dbReference type="InterPro" id="IPR005474">
    <property type="entry name" value="Transketolase_N"/>
</dbReference>
<evidence type="ECO:0000313" key="8">
    <source>
        <dbReference type="Proteomes" id="UP000653358"/>
    </source>
</evidence>
<evidence type="ECO:0000256" key="1">
    <source>
        <dbReference type="ARBA" id="ARBA00001964"/>
    </source>
</evidence>
<evidence type="ECO:0000256" key="2">
    <source>
        <dbReference type="ARBA" id="ARBA00007131"/>
    </source>
</evidence>
<accession>A0ABR6WNU4</accession>
<comment type="cofactor">
    <cofactor evidence="1">
        <name>thiamine diphosphate</name>
        <dbReference type="ChEBI" id="CHEBI:58937"/>
    </cofactor>
</comment>
<dbReference type="SUPFAM" id="SSF52518">
    <property type="entry name" value="Thiamin diphosphate-binding fold (THDP-binding)"/>
    <property type="match status" value="1"/>
</dbReference>
<evidence type="ECO:0000259" key="6">
    <source>
        <dbReference type="Pfam" id="PF00456"/>
    </source>
</evidence>
<dbReference type="Gene3D" id="3.40.50.970">
    <property type="match status" value="1"/>
</dbReference>
<dbReference type="PANTHER" id="PTHR47514">
    <property type="entry name" value="TRANSKETOLASE N-TERMINAL SECTION-RELATED"/>
    <property type="match status" value="1"/>
</dbReference>
<dbReference type="RefSeq" id="WP_148605567.1">
    <property type="nucleotide sequence ID" value="NZ_RXYB01000022.1"/>
</dbReference>
<protein>
    <submittedName>
        <fullName evidence="7">Transketolase</fullName>
    </submittedName>
</protein>
<evidence type="ECO:0000256" key="4">
    <source>
        <dbReference type="ARBA" id="ARBA00022723"/>
    </source>
</evidence>
<sequence length="269" mass="29439">MAFLEETAREIRKDIVKMIGKANSGHPGGSLSSVEILTLLYFEEMNVDEKNPRAEDRDRFVLSKGHAAPLLYATLAAKGFFPKEELQNLRQLGSILQGHPDMNKVPGVDMSTGSLGQGISAATGMALGGKIDKKDYKVYVLLGDGELEEGLVWEAAMAASHYRLNNLIAFVDNNNLQIDGAICDVMSPYPIDEKFKAFGWNVIMVENGHDFDELRKAIEVAKKSEDKPTVIVCKTIKGKGVSFMENNAGWHGKGPNAEQVQQALAELEA</sequence>
<organism evidence="7 8">
    <name type="scientific">Acetobacterium tundrae</name>
    <dbReference type="NCBI Taxonomy" id="132932"/>
    <lineage>
        <taxon>Bacteria</taxon>
        <taxon>Bacillati</taxon>
        <taxon>Bacillota</taxon>
        <taxon>Clostridia</taxon>
        <taxon>Eubacteriales</taxon>
        <taxon>Eubacteriaceae</taxon>
        <taxon>Acetobacterium</taxon>
    </lineage>
</organism>
<dbReference type="Proteomes" id="UP000653358">
    <property type="component" value="Unassembled WGS sequence"/>
</dbReference>
<comment type="similarity">
    <text evidence="2">Belongs to the transketolase family.</text>
</comment>
<proteinExistence type="inferred from homology"/>
<dbReference type="InterPro" id="IPR029061">
    <property type="entry name" value="THDP-binding"/>
</dbReference>
<name>A0ABR6WNU4_9FIRM</name>
<keyword evidence="4" id="KW-0479">Metal-binding</keyword>
<comment type="caution">
    <text evidence="7">The sequence shown here is derived from an EMBL/GenBank/DDBJ whole genome shotgun (WGS) entry which is preliminary data.</text>
</comment>
<keyword evidence="3" id="KW-0808">Transferase</keyword>
<evidence type="ECO:0000256" key="3">
    <source>
        <dbReference type="ARBA" id="ARBA00022679"/>
    </source>
</evidence>
<dbReference type="EMBL" id="WJBB01000021">
    <property type="protein sequence ID" value="MBC3798125.1"/>
    <property type="molecule type" value="Genomic_DNA"/>
</dbReference>
<feature type="domain" description="Transketolase N-terminal" evidence="6">
    <location>
        <begin position="7"/>
        <end position="263"/>
    </location>
</feature>
<dbReference type="CDD" id="cd02012">
    <property type="entry name" value="TPP_TK"/>
    <property type="match status" value="1"/>
</dbReference>
<dbReference type="PANTHER" id="PTHR47514:SF1">
    <property type="entry name" value="TRANSKETOLASE N-TERMINAL SECTION-RELATED"/>
    <property type="match status" value="1"/>
</dbReference>
<keyword evidence="5" id="KW-0786">Thiamine pyrophosphate</keyword>
<keyword evidence="8" id="KW-1185">Reference proteome</keyword>